<dbReference type="Proteomes" id="UP001516400">
    <property type="component" value="Unassembled WGS sequence"/>
</dbReference>
<evidence type="ECO:0000313" key="2">
    <source>
        <dbReference type="Proteomes" id="UP001516400"/>
    </source>
</evidence>
<evidence type="ECO:0000313" key="1">
    <source>
        <dbReference type="EMBL" id="KAL3281891.1"/>
    </source>
</evidence>
<dbReference type="AlphaFoldDB" id="A0ABD2NU37"/>
<sequence>MENLTGLFIQQNATMNSVRNLDIKPIYDDLLSRCIGGFDQIDNESFNQIVWKIFPKTINTNFTVVKIAAYIAPGIFNKGTKSLLIIINTLGLVGLDCGCSRRSIIWPRNR</sequence>
<comment type="caution">
    <text evidence="1">The sequence shown here is derived from an EMBL/GenBank/DDBJ whole genome shotgun (WGS) entry which is preliminary data.</text>
</comment>
<reference evidence="1 2" key="1">
    <citation type="journal article" date="2021" name="BMC Biol.">
        <title>Horizontally acquired antibacterial genes associated with adaptive radiation of ladybird beetles.</title>
        <authorList>
            <person name="Li H.S."/>
            <person name="Tang X.F."/>
            <person name="Huang Y.H."/>
            <person name="Xu Z.Y."/>
            <person name="Chen M.L."/>
            <person name="Du X.Y."/>
            <person name="Qiu B.Y."/>
            <person name="Chen P.T."/>
            <person name="Zhang W."/>
            <person name="Slipinski A."/>
            <person name="Escalona H.E."/>
            <person name="Waterhouse R.M."/>
            <person name="Zwick A."/>
            <person name="Pang H."/>
        </authorList>
    </citation>
    <scope>NUCLEOTIDE SEQUENCE [LARGE SCALE GENOMIC DNA]</scope>
    <source>
        <strain evidence="1">SYSU2018</strain>
    </source>
</reference>
<keyword evidence="2" id="KW-1185">Reference proteome</keyword>
<organism evidence="1 2">
    <name type="scientific">Cryptolaemus montrouzieri</name>
    <dbReference type="NCBI Taxonomy" id="559131"/>
    <lineage>
        <taxon>Eukaryota</taxon>
        <taxon>Metazoa</taxon>
        <taxon>Ecdysozoa</taxon>
        <taxon>Arthropoda</taxon>
        <taxon>Hexapoda</taxon>
        <taxon>Insecta</taxon>
        <taxon>Pterygota</taxon>
        <taxon>Neoptera</taxon>
        <taxon>Endopterygota</taxon>
        <taxon>Coleoptera</taxon>
        <taxon>Polyphaga</taxon>
        <taxon>Cucujiformia</taxon>
        <taxon>Coccinelloidea</taxon>
        <taxon>Coccinellidae</taxon>
        <taxon>Scymninae</taxon>
        <taxon>Scymnini</taxon>
        <taxon>Cryptolaemus</taxon>
    </lineage>
</organism>
<gene>
    <name evidence="1" type="ORF">HHI36_005096</name>
</gene>
<dbReference type="EMBL" id="JABFTP020000144">
    <property type="protein sequence ID" value="KAL3281891.1"/>
    <property type="molecule type" value="Genomic_DNA"/>
</dbReference>
<protein>
    <submittedName>
        <fullName evidence="1">Uncharacterized protein</fullName>
    </submittedName>
</protein>
<proteinExistence type="predicted"/>
<accession>A0ABD2NU37</accession>
<name>A0ABD2NU37_9CUCU</name>